<keyword evidence="21" id="KW-1185">Reference proteome</keyword>
<evidence type="ECO:0000313" key="21">
    <source>
        <dbReference type="Proteomes" id="UP001139384"/>
    </source>
</evidence>
<evidence type="ECO:0000256" key="3">
    <source>
        <dbReference type="ARBA" id="ARBA00015325"/>
    </source>
</evidence>
<dbReference type="Proteomes" id="UP001139384">
    <property type="component" value="Unassembled WGS sequence"/>
</dbReference>
<dbReference type="NCBIfam" id="TIGR03592">
    <property type="entry name" value="yidC_oxa1_cterm"/>
    <property type="match status" value="1"/>
</dbReference>
<comment type="similarity">
    <text evidence="2">Belongs to the OXA1/ALB3/YidC family. Type 1 subfamily.</text>
</comment>
<feature type="domain" description="Membrane insertase YidC/Oxa/ALB C-terminal" evidence="19">
    <location>
        <begin position="38"/>
        <end position="256"/>
    </location>
</feature>
<dbReference type="GO" id="GO:0032977">
    <property type="term" value="F:membrane insertase activity"/>
    <property type="evidence" value="ECO:0007669"/>
    <property type="project" value="InterPro"/>
</dbReference>
<evidence type="ECO:0000256" key="15">
    <source>
        <dbReference type="ARBA" id="ARBA00033342"/>
    </source>
</evidence>
<sequence length="429" mass="46958">MDTIASLFSFITTPVSWVIVQFHSVYGAIFGPDTGWAWGLSIVSLVILIRICLIPLFVKQIKATRAMQTLQPEMKKIQERYKNDKQRQSEEMMKLYKETGTNPLSSCLPILAQSPFFFALYHVLNSIANGDTIGVINQSLLESAQKAHIFGAPLAAKFTDSSADVAAMDNASLVTVRIVTAVMIVLMSASQFYTQRQLMTKNVDTTVKTPFMQQQKMLMYVFPVMFAVFGINFPVGVLVYWLTTNVWTMGQQMYVIRNNPTPGSKAQAAYLERLTKHVTQHGKARRRSERVIIKAIVAKGRDRNDHERKFINGLSKAGLAAQTDGSVIKSEGAVATVTEDGTPTTAGASKRQQPKRQSKSQRQSGGAKQGGEPTASLQKSDEPEDAKPGAAKSDAAKKPAQKSGGGTRSKAQSGQRKGGPQRPKSPSKK</sequence>
<evidence type="ECO:0000256" key="8">
    <source>
        <dbReference type="ARBA" id="ARBA00022989"/>
    </source>
</evidence>
<reference evidence="20" key="1">
    <citation type="submission" date="2022-01" db="EMBL/GenBank/DDBJ databases">
        <title>Draft Genome Sequences of Seven Type Strains of the Genus Streptomyces.</title>
        <authorList>
            <person name="Aziz S."/>
            <person name="Coretto E."/>
            <person name="Chronakova A."/>
            <person name="Sproer C."/>
            <person name="Huber K."/>
            <person name="Nouioui I."/>
            <person name="Gross H."/>
        </authorList>
    </citation>
    <scope>NUCLEOTIDE SEQUENCE</scope>
    <source>
        <strain evidence="20">DSM 103493</strain>
    </source>
</reference>
<feature type="transmembrane region" description="Helical" evidence="18">
    <location>
        <begin position="7"/>
        <end position="29"/>
    </location>
</feature>
<dbReference type="GO" id="GO:0005886">
    <property type="term" value="C:plasma membrane"/>
    <property type="evidence" value="ECO:0007669"/>
    <property type="project" value="UniProtKB-SubCell"/>
</dbReference>
<comment type="subunit">
    <text evidence="12">Interacts with the Sec translocase complex via SecD. Specifically interacts with transmembrane segments of nascent integral membrane proteins during membrane integration.</text>
</comment>
<evidence type="ECO:0000256" key="9">
    <source>
        <dbReference type="ARBA" id="ARBA00023136"/>
    </source>
</evidence>
<dbReference type="PANTHER" id="PTHR12428">
    <property type="entry name" value="OXA1"/>
    <property type="match status" value="1"/>
</dbReference>
<dbReference type="AlphaFoldDB" id="A0A9X1TK19"/>
<comment type="caution">
    <text evidence="20">The sequence shown here is derived from an EMBL/GenBank/DDBJ whole genome shotgun (WGS) entry which is preliminary data.</text>
</comment>
<dbReference type="CDD" id="cd20070">
    <property type="entry name" value="5TM_YidC_Alb3"/>
    <property type="match status" value="1"/>
</dbReference>
<dbReference type="InterPro" id="IPR028055">
    <property type="entry name" value="YidC/Oxa/ALB_C"/>
</dbReference>
<evidence type="ECO:0000256" key="12">
    <source>
        <dbReference type="ARBA" id="ARBA00026028"/>
    </source>
</evidence>
<organism evidence="20 21">
    <name type="scientific">Streptomyces muensis</name>
    <dbReference type="NCBI Taxonomy" id="1077944"/>
    <lineage>
        <taxon>Bacteria</taxon>
        <taxon>Bacillati</taxon>
        <taxon>Actinomycetota</taxon>
        <taxon>Actinomycetes</taxon>
        <taxon>Kitasatosporales</taxon>
        <taxon>Streptomycetaceae</taxon>
        <taxon>Streptomyces</taxon>
    </lineage>
</organism>
<keyword evidence="7" id="KW-0653">Protein transport</keyword>
<evidence type="ECO:0000313" key="20">
    <source>
        <dbReference type="EMBL" id="MCF1593154.1"/>
    </source>
</evidence>
<keyword evidence="10" id="KW-0143">Chaperone</keyword>
<comment type="function">
    <text evidence="11">Required for the insertion and/or proper folding and/or complex formation of integral membrane proteins into the membrane. Involved in integration of membrane proteins that insert both dependently and independently of the Sec translocase complex, as well as at least some lipoproteins. Aids folding of multispanning membrane proteins.</text>
</comment>
<evidence type="ECO:0000256" key="1">
    <source>
        <dbReference type="ARBA" id="ARBA00004651"/>
    </source>
</evidence>
<keyword evidence="5" id="KW-1003">Cell membrane</keyword>
<dbReference type="Pfam" id="PF02096">
    <property type="entry name" value="60KD_IMP"/>
    <property type="match status" value="1"/>
</dbReference>
<feature type="transmembrane region" description="Helical" evidence="18">
    <location>
        <begin position="35"/>
        <end position="58"/>
    </location>
</feature>
<feature type="transmembrane region" description="Helical" evidence="18">
    <location>
        <begin position="218"/>
        <end position="242"/>
    </location>
</feature>
<keyword evidence="4" id="KW-0813">Transport</keyword>
<evidence type="ECO:0000256" key="13">
    <source>
        <dbReference type="ARBA" id="ARBA00031538"/>
    </source>
</evidence>
<dbReference type="InterPro" id="IPR047196">
    <property type="entry name" value="YidC_ALB_C"/>
</dbReference>
<evidence type="ECO:0000256" key="7">
    <source>
        <dbReference type="ARBA" id="ARBA00022927"/>
    </source>
</evidence>
<protein>
    <recommendedName>
        <fullName evidence="3">Membrane protein insertase YidC</fullName>
    </recommendedName>
    <alternativeName>
        <fullName evidence="15">Foldase YidC</fullName>
    </alternativeName>
    <alternativeName>
        <fullName evidence="14">Membrane integrase YidC</fullName>
    </alternativeName>
    <alternativeName>
        <fullName evidence="13">Membrane protein YidC</fullName>
    </alternativeName>
</protein>
<keyword evidence="8 18" id="KW-1133">Transmembrane helix</keyword>
<dbReference type="EMBL" id="JAKEIP010000013">
    <property type="protein sequence ID" value="MCF1593154.1"/>
    <property type="molecule type" value="Genomic_DNA"/>
</dbReference>
<name>A0A9X1TK19_STRM4</name>
<feature type="region of interest" description="Disordered" evidence="17">
    <location>
        <begin position="335"/>
        <end position="429"/>
    </location>
</feature>
<dbReference type="RefSeq" id="WP_234761481.1">
    <property type="nucleotide sequence ID" value="NZ_JAKEIP010000013.1"/>
</dbReference>
<evidence type="ECO:0000256" key="5">
    <source>
        <dbReference type="ARBA" id="ARBA00022475"/>
    </source>
</evidence>
<evidence type="ECO:0000256" key="6">
    <source>
        <dbReference type="ARBA" id="ARBA00022692"/>
    </source>
</evidence>
<evidence type="ECO:0000256" key="11">
    <source>
        <dbReference type="ARBA" id="ARBA00025034"/>
    </source>
</evidence>
<dbReference type="GO" id="GO:0015031">
    <property type="term" value="P:protein transport"/>
    <property type="evidence" value="ECO:0007669"/>
    <property type="project" value="UniProtKB-KW"/>
</dbReference>
<keyword evidence="6 16" id="KW-0812">Transmembrane</keyword>
<dbReference type="InterPro" id="IPR001708">
    <property type="entry name" value="YidC/ALB3/OXA1/COX18"/>
</dbReference>
<evidence type="ECO:0000256" key="17">
    <source>
        <dbReference type="SAM" id="MobiDB-lite"/>
    </source>
</evidence>
<dbReference type="GO" id="GO:0051205">
    <property type="term" value="P:protein insertion into membrane"/>
    <property type="evidence" value="ECO:0007669"/>
    <property type="project" value="TreeGrafter"/>
</dbReference>
<gene>
    <name evidence="20" type="primary">yidC</name>
    <name evidence="20" type="ORF">L0P92_06130</name>
</gene>
<accession>A0A9X1TK19</accession>
<evidence type="ECO:0000256" key="10">
    <source>
        <dbReference type="ARBA" id="ARBA00023186"/>
    </source>
</evidence>
<evidence type="ECO:0000256" key="18">
    <source>
        <dbReference type="SAM" id="Phobius"/>
    </source>
</evidence>
<dbReference type="NCBIfam" id="NF002350">
    <property type="entry name" value="PRK01315.1"/>
    <property type="match status" value="1"/>
</dbReference>
<evidence type="ECO:0000256" key="16">
    <source>
        <dbReference type="RuleBase" id="RU003945"/>
    </source>
</evidence>
<proteinExistence type="inferred from homology"/>
<evidence type="ECO:0000256" key="14">
    <source>
        <dbReference type="ARBA" id="ARBA00033245"/>
    </source>
</evidence>
<evidence type="ECO:0000256" key="4">
    <source>
        <dbReference type="ARBA" id="ARBA00022448"/>
    </source>
</evidence>
<comment type="subcellular location">
    <subcellularLocation>
        <location evidence="1">Cell membrane</location>
        <topology evidence="1">Multi-pass membrane protein</topology>
    </subcellularLocation>
    <subcellularLocation>
        <location evidence="16">Membrane</location>
        <topology evidence="16">Multi-pass membrane protein</topology>
    </subcellularLocation>
</comment>
<keyword evidence="9 18" id="KW-0472">Membrane</keyword>
<evidence type="ECO:0000259" key="19">
    <source>
        <dbReference type="Pfam" id="PF02096"/>
    </source>
</evidence>
<evidence type="ECO:0000256" key="2">
    <source>
        <dbReference type="ARBA" id="ARBA00010527"/>
    </source>
</evidence>
<dbReference type="PANTHER" id="PTHR12428:SF65">
    <property type="entry name" value="CYTOCHROME C OXIDASE ASSEMBLY PROTEIN COX18, MITOCHONDRIAL"/>
    <property type="match status" value="1"/>
</dbReference>